<dbReference type="InterPro" id="IPR036441">
    <property type="entry name" value="DHquinase_II_sf"/>
</dbReference>
<feature type="binding site" evidence="3">
    <location>
        <begin position="172"/>
        <end position="173"/>
    </location>
    <ligand>
        <name>substrate</name>
    </ligand>
</feature>
<feature type="binding site" evidence="3">
    <location>
        <position position="145"/>
    </location>
    <ligand>
        <name>substrate</name>
    </ligand>
</feature>
<feature type="site" description="Transition state stabilizer" evidence="3">
    <location>
        <position position="88"/>
    </location>
</feature>
<organism evidence="5 6">
    <name type="scientific">Tilletia controversa</name>
    <name type="common">dwarf bunt fungus</name>
    <dbReference type="NCBI Taxonomy" id="13291"/>
    <lineage>
        <taxon>Eukaryota</taxon>
        <taxon>Fungi</taxon>
        <taxon>Dikarya</taxon>
        <taxon>Basidiomycota</taxon>
        <taxon>Ustilaginomycotina</taxon>
        <taxon>Exobasidiomycetes</taxon>
        <taxon>Tilletiales</taxon>
        <taxon>Tilletiaceae</taxon>
        <taxon>Tilletia</taxon>
    </lineage>
</organism>
<reference evidence="5" key="2">
    <citation type="journal article" date="2019" name="IMA Fungus">
        <title>Genome sequencing and comparison of five Tilletia species to identify candidate genes for the detection of regulated species infecting wheat.</title>
        <authorList>
            <person name="Nguyen H.D.T."/>
            <person name="Sultana T."/>
            <person name="Kesanakurti P."/>
            <person name="Hambleton S."/>
        </authorList>
    </citation>
    <scope>NUCLEOTIDE SEQUENCE</scope>
    <source>
        <strain evidence="5">DAOMC 236426</strain>
    </source>
</reference>
<dbReference type="NCBIfam" id="NF003807">
    <property type="entry name" value="PRK05395.1-4"/>
    <property type="match status" value="1"/>
</dbReference>
<dbReference type="PROSITE" id="PS01029">
    <property type="entry name" value="DEHYDROQUINASE_II"/>
    <property type="match status" value="1"/>
</dbReference>
<dbReference type="PANTHER" id="PTHR21272:SF3">
    <property type="entry name" value="CATABOLIC 3-DEHYDROQUINASE"/>
    <property type="match status" value="1"/>
</dbReference>
<dbReference type="Proteomes" id="UP000077684">
    <property type="component" value="Unassembled WGS sequence"/>
</dbReference>
<feature type="binding site" evidence="3">
    <location>
        <position position="151"/>
    </location>
    <ligand>
        <name>substrate</name>
    </ligand>
</feature>
<dbReference type="InterPro" id="IPR018509">
    <property type="entry name" value="DHquinase_II_CS"/>
</dbReference>
<dbReference type="GO" id="GO:0019631">
    <property type="term" value="P:quinate catabolic process"/>
    <property type="evidence" value="ECO:0007669"/>
    <property type="project" value="TreeGrafter"/>
</dbReference>
<dbReference type="Pfam" id="PF01220">
    <property type="entry name" value="DHquinase_II"/>
    <property type="match status" value="1"/>
</dbReference>
<dbReference type="SUPFAM" id="SSF52304">
    <property type="entry name" value="Type II 3-dehydroquinate dehydratase"/>
    <property type="match status" value="1"/>
</dbReference>
<dbReference type="GO" id="GO:0003855">
    <property type="term" value="F:3-dehydroquinate dehydratase activity"/>
    <property type="evidence" value="ECO:0007669"/>
    <property type="project" value="UniProtKB-UniRule"/>
</dbReference>
<protein>
    <recommendedName>
        <fullName evidence="3">Catabolic 3-dehydroquinase</fullName>
        <shortName evidence="3">cDHQase</shortName>
        <ecNumber evidence="3">4.2.1.10</ecNumber>
    </recommendedName>
    <alternativeName>
        <fullName evidence="3">3-dehydroquinate dehydratase</fullName>
    </alternativeName>
</protein>
<evidence type="ECO:0000256" key="3">
    <source>
        <dbReference type="HAMAP-Rule" id="MF_03136"/>
    </source>
</evidence>
<dbReference type="NCBIfam" id="NF003805">
    <property type="entry name" value="PRK05395.1-2"/>
    <property type="match status" value="1"/>
</dbReference>
<evidence type="ECO:0000256" key="4">
    <source>
        <dbReference type="SAM" id="MobiDB-lite"/>
    </source>
</evidence>
<dbReference type="Gene3D" id="3.40.50.9100">
    <property type="entry name" value="Dehydroquinase, class II"/>
    <property type="match status" value="1"/>
</dbReference>
<evidence type="ECO:0000256" key="2">
    <source>
        <dbReference type="ARBA" id="ARBA00023239"/>
    </source>
</evidence>
<dbReference type="NCBIfam" id="NF003804">
    <property type="entry name" value="PRK05395.1-1"/>
    <property type="match status" value="1"/>
</dbReference>
<sequence length="222" mass="23991">MSMDRTFFHLDTHDSHLDSDAFPLPSANSSQDRNPTYSLASRTSQSPTNSKSMTSSAAAIVDKPGTPLAGAKHIVLLHGPNLNLLGTREPERYGTETLDDVVNRAKAQAESLGIKLDALQSNHEGVLIDRIHQARFEGADAIILNAGAWTHTSVAIRDALLAADVPFLEVHITNVHAREPFRHHSYLSDKATGVIAGLGTYGYVAAVDFAARYMKPKPKTAV</sequence>
<dbReference type="GO" id="GO:0046279">
    <property type="term" value="P:3,4-dihydroxybenzoate biosynthetic process"/>
    <property type="evidence" value="ECO:0007669"/>
    <property type="project" value="UniProtKB-UniRule"/>
</dbReference>
<comment type="similarity">
    <text evidence="3">Belongs to the type-II 3-dehydroquinase family.</text>
</comment>
<comment type="function">
    <text evidence="3">Is involved in the catabolism of quinate. Allows the utilization of quinate as carbon source via the beta-ketoadipate pathway.</text>
</comment>
<dbReference type="NCBIfam" id="NF003806">
    <property type="entry name" value="PRK05395.1-3"/>
    <property type="match status" value="1"/>
</dbReference>
<proteinExistence type="inferred from homology"/>
<feature type="active site" description="Proton donor" evidence="3">
    <location>
        <position position="171"/>
    </location>
</feature>
<evidence type="ECO:0000313" key="6">
    <source>
        <dbReference type="Proteomes" id="UP000077684"/>
    </source>
</evidence>
<comment type="pathway">
    <text evidence="3">Aromatic compound metabolism; 3,4-dihydroxybenzoate biosynthesis; 3,4-dihydroxybenzoate from 3-dehydroquinate: step 1/2.</text>
</comment>
<keyword evidence="6" id="KW-1185">Reference proteome</keyword>
<feature type="active site" description="Proton acceptor" evidence="3">
    <location>
        <position position="93"/>
    </location>
</feature>
<evidence type="ECO:0000256" key="1">
    <source>
        <dbReference type="ARBA" id="ARBA00022911"/>
    </source>
</evidence>
<dbReference type="HAMAP" id="MF_00169">
    <property type="entry name" value="AroQ"/>
    <property type="match status" value="1"/>
</dbReference>
<comment type="subunit">
    <text evidence="3">Homododecamer. Adopts a ring-like structure, composed of an arrangement of two hexameric rings stacked on top of one another.</text>
</comment>
<feature type="compositionally biased region" description="Polar residues" evidence="4">
    <location>
        <begin position="26"/>
        <end position="57"/>
    </location>
</feature>
<dbReference type="InterPro" id="IPR001874">
    <property type="entry name" value="DHquinase_II"/>
</dbReference>
<dbReference type="EMBL" id="LWDE02000209">
    <property type="protein sequence ID" value="KAE8251570.1"/>
    <property type="molecule type" value="Genomic_DNA"/>
</dbReference>
<dbReference type="AlphaFoldDB" id="A0A8X7SYX9"/>
<dbReference type="PANTHER" id="PTHR21272">
    <property type="entry name" value="CATABOLIC 3-DEHYDROQUINASE"/>
    <property type="match status" value="1"/>
</dbReference>
<dbReference type="CDD" id="cd00466">
    <property type="entry name" value="DHQase_II"/>
    <property type="match status" value="1"/>
</dbReference>
<comment type="catalytic activity">
    <reaction evidence="3">
        <text>3-dehydroquinate = 3-dehydroshikimate + H2O</text>
        <dbReference type="Rhea" id="RHEA:21096"/>
        <dbReference type="ChEBI" id="CHEBI:15377"/>
        <dbReference type="ChEBI" id="CHEBI:16630"/>
        <dbReference type="ChEBI" id="CHEBI:32364"/>
        <dbReference type="EC" id="4.2.1.10"/>
    </reaction>
</comment>
<keyword evidence="1 3" id="KW-0672">Quinate metabolism</keyword>
<feature type="binding site" evidence="3">
    <location>
        <position position="182"/>
    </location>
    <ligand>
        <name>substrate</name>
    </ligand>
</feature>
<accession>A0A8X7SYX9</accession>
<gene>
    <name evidence="5" type="ORF">A4X06_0g2624</name>
</gene>
<dbReference type="NCBIfam" id="TIGR01088">
    <property type="entry name" value="aroQ"/>
    <property type="match status" value="1"/>
</dbReference>
<feature type="region of interest" description="Disordered" evidence="4">
    <location>
        <begin position="21"/>
        <end position="57"/>
    </location>
</feature>
<dbReference type="EC" id="4.2.1.10" evidence="3"/>
<name>A0A8X7SYX9_9BASI</name>
<feature type="binding site" evidence="3">
    <location>
        <position position="158"/>
    </location>
    <ligand>
        <name>substrate</name>
    </ligand>
</feature>
<comment type="caution">
    <text evidence="5">The sequence shown here is derived from an EMBL/GenBank/DDBJ whole genome shotgun (WGS) entry which is preliminary data.</text>
</comment>
<reference evidence="5" key="1">
    <citation type="submission" date="2016-04" db="EMBL/GenBank/DDBJ databases">
        <authorList>
            <person name="Nguyen H.D."/>
            <person name="Samba Siva P."/>
            <person name="Cullis J."/>
            <person name="Levesque C.A."/>
            <person name="Hambleton S."/>
        </authorList>
    </citation>
    <scope>NUCLEOTIDE SEQUENCE</scope>
    <source>
        <strain evidence="5">DAOMC 236426</strain>
    </source>
</reference>
<keyword evidence="2 3" id="KW-0456">Lyase</keyword>
<evidence type="ECO:0000313" key="5">
    <source>
        <dbReference type="EMBL" id="KAE8251570.1"/>
    </source>
</evidence>